<dbReference type="GO" id="GO:0003676">
    <property type="term" value="F:nucleic acid binding"/>
    <property type="evidence" value="ECO:0007669"/>
    <property type="project" value="InterPro"/>
</dbReference>
<evidence type="ECO:0000313" key="2">
    <source>
        <dbReference type="EMBL" id="QLH48515.1"/>
    </source>
</evidence>
<proteinExistence type="predicted"/>
<dbReference type="GO" id="GO:0000166">
    <property type="term" value="F:nucleotide binding"/>
    <property type="evidence" value="ECO:0007669"/>
    <property type="project" value="InterPro"/>
</dbReference>
<feature type="domain" description="HRDC" evidence="1">
    <location>
        <begin position="89"/>
        <end position="169"/>
    </location>
</feature>
<dbReference type="KEGG" id="acog:HWD57_00955"/>
<accession>A0A7D5N7Q6</accession>
<dbReference type="InterPro" id="IPR044876">
    <property type="entry name" value="HRDC_dom_sf"/>
</dbReference>
<evidence type="ECO:0000259" key="1">
    <source>
        <dbReference type="PROSITE" id="PS50967"/>
    </source>
</evidence>
<dbReference type="AlphaFoldDB" id="A0A7D5N7Q6"/>
<dbReference type="SMART" id="SM00341">
    <property type="entry name" value="HRDC"/>
    <property type="match status" value="1"/>
</dbReference>
<name>A0A7D5N7Q6_9PROT</name>
<sequence length="171" mass="18639">MTMHFFTVPALNPQPAQDELNRFCASHRVVDIERQLVAAGANSYWVLCVTVSAGAGVQPDALKAPERKAGARAEAGTAAARVDYRQVLSEPDFAVYADLRVWRKAVAEQEGVPVYAVFTNEQLAEIVRRRVDRLAALGEIEGIGPARLERYGEAVLMRLRAAPRPANGVSP</sequence>
<organism evidence="2 3">
    <name type="scientific">Candidatus Accumulibacter cognatus</name>
    <dbReference type="NCBI Taxonomy" id="2954383"/>
    <lineage>
        <taxon>Bacteria</taxon>
        <taxon>Pseudomonadati</taxon>
        <taxon>Pseudomonadota</taxon>
        <taxon>Betaproteobacteria</taxon>
        <taxon>Candidatus Accumulibacter</taxon>
    </lineage>
</organism>
<evidence type="ECO:0000313" key="3">
    <source>
        <dbReference type="Proteomes" id="UP000509684"/>
    </source>
</evidence>
<reference evidence="2 3" key="1">
    <citation type="journal article" date="2019" name="Microbiome">
        <title>Annotated bacterial chromosomes from frame-shift-corrected long-read metagenomic data.</title>
        <authorList>
            <person name="Arumugam K."/>
            <person name="Bagci C."/>
            <person name="Bessarab I."/>
            <person name="Beier S."/>
            <person name="Buchfink B."/>
            <person name="Gorska A."/>
            <person name="Qiu G."/>
            <person name="Huson D.H."/>
            <person name="Williams R.B.H."/>
        </authorList>
    </citation>
    <scope>NUCLEOTIDE SEQUENCE [LARGE SCALE GENOMIC DNA]</scope>
    <source>
        <strain evidence="2">SSA1</strain>
    </source>
</reference>
<dbReference type="EMBL" id="CP058708">
    <property type="protein sequence ID" value="QLH48515.1"/>
    <property type="molecule type" value="Genomic_DNA"/>
</dbReference>
<dbReference type="InterPro" id="IPR010997">
    <property type="entry name" value="HRDC-like_sf"/>
</dbReference>
<gene>
    <name evidence="2" type="ORF">HWD57_00955</name>
</gene>
<dbReference type="Gene3D" id="1.10.150.80">
    <property type="entry name" value="HRDC domain"/>
    <property type="match status" value="1"/>
</dbReference>
<dbReference type="InterPro" id="IPR002121">
    <property type="entry name" value="HRDC_dom"/>
</dbReference>
<dbReference type="PROSITE" id="PS50967">
    <property type="entry name" value="HRDC"/>
    <property type="match status" value="1"/>
</dbReference>
<dbReference type="Proteomes" id="UP000509684">
    <property type="component" value="Chromosome"/>
</dbReference>
<protein>
    <submittedName>
        <fullName evidence="2">HRDC domain-containing protein</fullName>
    </submittedName>
</protein>
<dbReference type="SUPFAM" id="SSF47819">
    <property type="entry name" value="HRDC-like"/>
    <property type="match status" value="1"/>
</dbReference>
<dbReference type="Pfam" id="PF00570">
    <property type="entry name" value="HRDC"/>
    <property type="match status" value="1"/>
</dbReference>